<organism evidence="3">
    <name type="scientific">Melampsora larici-populina (strain 98AG31 / pathotype 3-4-7)</name>
    <name type="common">Poplar leaf rust fungus</name>
    <dbReference type="NCBI Taxonomy" id="747676"/>
    <lineage>
        <taxon>Eukaryota</taxon>
        <taxon>Fungi</taxon>
        <taxon>Dikarya</taxon>
        <taxon>Basidiomycota</taxon>
        <taxon>Pucciniomycotina</taxon>
        <taxon>Pucciniomycetes</taxon>
        <taxon>Pucciniales</taxon>
        <taxon>Melampsoraceae</taxon>
        <taxon>Melampsora</taxon>
    </lineage>
</organism>
<evidence type="ECO:0000313" key="2">
    <source>
        <dbReference type="EMBL" id="EGG00943.1"/>
    </source>
</evidence>
<protein>
    <submittedName>
        <fullName evidence="2">Uncharacterized protein</fullName>
    </submittedName>
</protein>
<dbReference type="InterPro" id="IPR006461">
    <property type="entry name" value="PLAC_motif_containing"/>
</dbReference>
<dbReference type="NCBIfam" id="TIGR01571">
    <property type="entry name" value="A_thal_Cys_rich"/>
    <property type="match status" value="1"/>
</dbReference>
<dbReference type="STRING" id="747676.F4S391"/>
<dbReference type="EMBL" id="GL883142">
    <property type="protein sequence ID" value="EGG00943.1"/>
    <property type="molecule type" value="Genomic_DNA"/>
</dbReference>
<dbReference type="eggNOG" id="ENOG502RDMF">
    <property type="taxonomic scope" value="Eukaryota"/>
</dbReference>
<reference evidence="3" key="1">
    <citation type="journal article" date="2011" name="Proc. Natl. Acad. Sci. U.S.A.">
        <title>Obligate biotrophy features unraveled by the genomic analysis of rust fungi.</title>
        <authorList>
            <person name="Duplessis S."/>
            <person name="Cuomo C.A."/>
            <person name="Lin Y.-C."/>
            <person name="Aerts A."/>
            <person name="Tisserant E."/>
            <person name="Veneault-Fourrey C."/>
            <person name="Joly D.L."/>
            <person name="Hacquard S."/>
            <person name="Amselem J."/>
            <person name="Cantarel B.L."/>
            <person name="Chiu R."/>
            <person name="Coutinho P.M."/>
            <person name="Feau N."/>
            <person name="Field M."/>
            <person name="Frey P."/>
            <person name="Gelhaye E."/>
            <person name="Goldberg J."/>
            <person name="Grabherr M.G."/>
            <person name="Kodira C.D."/>
            <person name="Kohler A."/>
            <person name="Kuees U."/>
            <person name="Lindquist E.A."/>
            <person name="Lucas S.M."/>
            <person name="Mago R."/>
            <person name="Mauceli E."/>
            <person name="Morin E."/>
            <person name="Murat C."/>
            <person name="Pangilinan J.L."/>
            <person name="Park R."/>
            <person name="Pearson M."/>
            <person name="Quesneville H."/>
            <person name="Rouhier N."/>
            <person name="Sakthikumar S."/>
            <person name="Salamov A.A."/>
            <person name="Schmutz J."/>
            <person name="Selles B."/>
            <person name="Shapiro H."/>
            <person name="Tanguay P."/>
            <person name="Tuskan G.A."/>
            <person name="Henrissat B."/>
            <person name="Van de Peer Y."/>
            <person name="Rouze P."/>
            <person name="Ellis J.G."/>
            <person name="Dodds P.N."/>
            <person name="Schein J.E."/>
            <person name="Zhong S."/>
            <person name="Hamelin R.C."/>
            <person name="Grigoriev I.V."/>
            <person name="Szabo L.J."/>
            <person name="Martin F."/>
        </authorList>
    </citation>
    <scope>NUCLEOTIDE SEQUENCE [LARGE SCALE GENOMIC DNA]</scope>
    <source>
        <strain evidence="3">98AG31 / pathotype 3-4-7</strain>
    </source>
</reference>
<dbReference type="HOGENOM" id="CLU_083147_6_0_1"/>
<sequence>MEITPVKPISNTERVETPPTYNQDTKTNQPAYQVPMSMNQPQVEKTCLQRMRPETRQTRPWRHGLCQCHQECGTCCLSFWCPCMVYGRNHSRLNHMKMHNQPHPTGGDPCGPMSWLFTAVNCTFGVGWILQFLQRSETRDRYLIEGNTFGEIISQYTKF</sequence>
<dbReference type="VEuPathDB" id="FungiDB:MELLADRAFT_92917"/>
<dbReference type="AlphaFoldDB" id="F4S391"/>
<keyword evidence="3" id="KW-1185">Reference proteome</keyword>
<dbReference type="GeneID" id="18936411"/>
<dbReference type="PANTHER" id="PTHR15907">
    <property type="entry name" value="DUF614 FAMILY PROTEIN-RELATED"/>
    <property type="match status" value="1"/>
</dbReference>
<feature type="region of interest" description="Disordered" evidence="1">
    <location>
        <begin position="1"/>
        <end position="26"/>
    </location>
</feature>
<dbReference type="RefSeq" id="XP_007415791.1">
    <property type="nucleotide sequence ID" value="XM_007415729.1"/>
</dbReference>
<proteinExistence type="predicted"/>
<evidence type="ECO:0000256" key="1">
    <source>
        <dbReference type="SAM" id="MobiDB-lite"/>
    </source>
</evidence>
<dbReference type="InParanoid" id="F4S391"/>
<dbReference type="Proteomes" id="UP000001072">
    <property type="component" value="Unassembled WGS sequence"/>
</dbReference>
<evidence type="ECO:0000313" key="3">
    <source>
        <dbReference type="Proteomes" id="UP000001072"/>
    </source>
</evidence>
<gene>
    <name evidence="2" type="ORF">MELLADRAFT_92917</name>
</gene>
<accession>F4S391</accession>
<dbReference type="Pfam" id="PF04749">
    <property type="entry name" value="PLAC8"/>
    <property type="match status" value="1"/>
</dbReference>
<name>F4S391_MELLP</name>
<dbReference type="OrthoDB" id="1045822at2759"/>
<dbReference type="KEGG" id="mlr:MELLADRAFT_92917"/>